<feature type="transmembrane region" description="Helical" evidence="5">
    <location>
        <begin position="66"/>
        <end position="89"/>
    </location>
</feature>
<evidence type="ECO:0000256" key="3">
    <source>
        <dbReference type="ARBA" id="ARBA00022989"/>
    </source>
</evidence>
<dbReference type="KEGG" id="mcan:MCAN360_0625"/>
<dbReference type="EMBL" id="AP014631">
    <property type="protein sequence ID" value="BAP39701.1"/>
    <property type="molecule type" value="Genomic_DNA"/>
</dbReference>
<accession>A0A077L7C1</accession>
<feature type="transmembrane region" description="Helical" evidence="5">
    <location>
        <begin position="216"/>
        <end position="237"/>
    </location>
</feature>
<dbReference type="OrthoDB" id="398361at2"/>
<proteinExistence type="predicted"/>
<keyword evidence="7" id="KW-1185">Reference proteome</keyword>
<reference evidence="7" key="1">
    <citation type="journal article" date="2014" name="Genome Announc.">
        <title>Complete Genome Sequence of Mycoplasma canadense Strain HAZ 360_1 from Bovine Mastitic Milk in Japan.</title>
        <authorList>
            <person name="Hata E."/>
        </authorList>
    </citation>
    <scope>NUCLEOTIDE SEQUENCE [LARGE SCALE GENOMIC DNA]</scope>
    <source>
        <strain evidence="7">HAZ360_1</strain>
    </source>
</reference>
<evidence type="ECO:0000256" key="4">
    <source>
        <dbReference type="ARBA" id="ARBA00023136"/>
    </source>
</evidence>
<feature type="transmembrane region" description="Helical" evidence="5">
    <location>
        <begin position="6"/>
        <end position="28"/>
    </location>
</feature>
<evidence type="ECO:0008006" key="8">
    <source>
        <dbReference type="Google" id="ProtNLM"/>
    </source>
</evidence>
<comment type="subcellular location">
    <subcellularLocation>
        <location evidence="1">Membrane</location>
        <topology evidence="1">Multi-pass membrane protein</topology>
    </subcellularLocation>
</comment>
<protein>
    <recommendedName>
        <fullName evidence="8">PQ loop repeat protein</fullName>
    </recommendedName>
</protein>
<dbReference type="RefSeq" id="WP_045434074.1">
    <property type="nucleotide sequence ID" value="NZ_AP014631.1"/>
</dbReference>
<gene>
    <name evidence="6" type="ORF">MCAN360_0625</name>
</gene>
<feature type="transmembrane region" description="Helical" evidence="5">
    <location>
        <begin position="144"/>
        <end position="165"/>
    </location>
</feature>
<evidence type="ECO:0000256" key="2">
    <source>
        <dbReference type="ARBA" id="ARBA00022692"/>
    </source>
</evidence>
<keyword evidence="4 5" id="KW-0472">Membrane</keyword>
<sequence length="255" mass="29405">MKPIDIFIQIFGALGAITTILLGVPQLIRLIKTKKSENINYFSFWIFHIGIIVWIIYGVFTPNEDGWYIFLANLFCSFIYAFTMFFLYYYNKNINKKQKMWATIAIVISEFLVIAFLVVFLLLVDQKIKTGKFYPENTNKIRTFDSTTSLIIGLITPICTTLAFMPQLIKGLKSKNFKGLTPWMPFIFLINNSWWIIFFSLSIANTSSKGALNGLIGALVWQIISSIVYTIQFSFIINYETKIKKQATQPTLEIK</sequence>
<dbReference type="Proteomes" id="UP000031641">
    <property type="component" value="Chromosome"/>
</dbReference>
<organism evidence="6 7">
    <name type="scientific">Metamycoplasma canadense</name>
    <dbReference type="NCBI Taxonomy" id="29554"/>
    <lineage>
        <taxon>Bacteria</taxon>
        <taxon>Bacillati</taxon>
        <taxon>Mycoplasmatota</taxon>
        <taxon>Mycoplasmoidales</taxon>
        <taxon>Metamycoplasmataceae</taxon>
        <taxon>Metamycoplasma</taxon>
    </lineage>
</organism>
<keyword evidence="3 5" id="KW-1133">Transmembrane helix</keyword>
<keyword evidence="2 5" id="KW-0812">Transmembrane</keyword>
<evidence type="ECO:0000256" key="1">
    <source>
        <dbReference type="ARBA" id="ARBA00004141"/>
    </source>
</evidence>
<dbReference type="Pfam" id="PF04193">
    <property type="entry name" value="PQ-loop"/>
    <property type="match status" value="2"/>
</dbReference>
<feature type="transmembrane region" description="Helical" evidence="5">
    <location>
        <begin position="186"/>
        <end position="204"/>
    </location>
</feature>
<dbReference type="AlphaFoldDB" id="A0A077L7C1"/>
<evidence type="ECO:0000313" key="6">
    <source>
        <dbReference type="EMBL" id="BAP39701.1"/>
    </source>
</evidence>
<dbReference type="HOGENOM" id="CLU_099419_0_0_14"/>
<name>A0A077L7C1_9BACT</name>
<dbReference type="STRING" id="29554.MCAN360_0625"/>
<evidence type="ECO:0000313" key="7">
    <source>
        <dbReference type="Proteomes" id="UP000031641"/>
    </source>
</evidence>
<feature type="transmembrane region" description="Helical" evidence="5">
    <location>
        <begin position="101"/>
        <end position="124"/>
    </location>
</feature>
<evidence type="ECO:0000256" key="5">
    <source>
        <dbReference type="SAM" id="Phobius"/>
    </source>
</evidence>
<dbReference type="Gene3D" id="1.20.1280.290">
    <property type="match status" value="2"/>
</dbReference>
<dbReference type="InterPro" id="IPR006603">
    <property type="entry name" value="PQ-loop_rpt"/>
</dbReference>
<feature type="transmembrane region" description="Helical" evidence="5">
    <location>
        <begin position="40"/>
        <end position="60"/>
    </location>
</feature>
<dbReference type="GO" id="GO:0016020">
    <property type="term" value="C:membrane"/>
    <property type="evidence" value="ECO:0007669"/>
    <property type="project" value="UniProtKB-SubCell"/>
</dbReference>